<feature type="signal peptide" evidence="2">
    <location>
        <begin position="1"/>
        <end position="25"/>
    </location>
</feature>
<evidence type="ECO:0000313" key="3">
    <source>
        <dbReference type="EMBL" id="TXE24300.1"/>
    </source>
</evidence>
<protein>
    <recommendedName>
        <fullName evidence="5">Fimbrial protein</fullName>
    </recommendedName>
</protein>
<keyword evidence="1 2" id="KW-0732">Signal</keyword>
<evidence type="ECO:0008006" key="5">
    <source>
        <dbReference type="Google" id="ProtNLM"/>
    </source>
</evidence>
<comment type="caution">
    <text evidence="3">The sequence shown here is derived from an EMBL/GenBank/DDBJ whole genome shotgun (WGS) entry which is preliminary data.</text>
</comment>
<evidence type="ECO:0000256" key="1">
    <source>
        <dbReference type="ARBA" id="ARBA00022729"/>
    </source>
</evidence>
<gene>
    <name evidence="3" type="ORF">FOT62_24825</name>
</gene>
<evidence type="ECO:0000313" key="4">
    <source>
        <dbReference type="Proteomes" id="UP000321126"/>
    </source>
</evidence>
<dbReference type="EMBL" id="VOUQ01000034">
    <property type="protein sequence ID" value="TXE24300.1"/>
    <property type="molecule type" value="Genomic_DNA"/>
</dbReference>
<dbReference type="Proteomes" id="UP000321126">
    <property type="component" value="Unassembled WGS sequence"/>
</dbReference>
<organism evidence="3 4">
    <name type="scientific">Serratia marcescens</name>
    <dbReference type="NCBI Taxonomy" id="615"/>
    <lineage>
        <taxon>Bacteria</taxon>
        <taxon>Pseudomonadati</taxon>
        <taxon>Pseudomonadota</taxon>
        <taxon>Gammaproteobacteria</taxon>
        <taxon>Enterobacterales</taxon>
        <taxon>Yersiniaceae</taxon>
        <taxon>Serratia</taxon>
    </lineage>
</organism>
<proteinExistence type="predicted"/>
<accession>A0A5C7BKS3</accession>
<dbReference type="InterPro" id="IPR037028">
    <property type="entry name" value="Dr_adhesin_sf"/>
</dbReference>
<dbReference type="AlphaFoldDB" id="A0A5C7BKS3"/>
<dbReference type="RefSeq" id="WP_147882804.1">
    <property type="nucleotide sequence ID" value="NZ_VOUQ01000034.1"/>
</dbReference>
<name>A0A5C7BKS3_SERMA</name>
<sequence length="176" mass="18484">MNKTKLALMFGGLVALGASALPAHAELSVGTTTQADIHFSGVLPKVTLNITPASNLQAGEIASGTTLADLEISTIDGSQQILALLPDDTTFKEKIFDEKSMAAKIHSETDPNHVIGVRVGSKEENVVVQGVEGHSYLMTNTALAKTSGWNISTDGLNNDVAPGSYPVLLTAYSYKN</sequence>
<feature type="chain" id="PRO_5022662342" description="Fimbrial protein" evidence="2">
    <location>
        <begin position="26"/>
        <end position="176"/>
    </location>
</feature>
<evidence type="ECO:0000256" key="2">
    <source>
        <dbReference type="SAM" id="SignalP"/>
    </source>
</evidence>
<reference evidence="3 4" key="1">
    <citation type="submission" date="2019-07" db="EMBL/GenBank/DDBJ databases">
        <title>Serratia strains were isolated from fresh produce.</title>
        <authorList>
            <person name="Cho G.-S."/>
            <person name="Stein M."/>
            <person name="Lee W."/>
            <person name="Suh S.H."/>
            <person name="Franz C.M.A.P."/>
        </authorList>
    </citation>
    <scope>NUCLEOTIDE SEQUENCE [LARGE SCALE GENOMIC DNA]</scope>
    <source>
        <strain evidence="3 4">S16</strain>
    </source>
</reference>
<dbReference type="Gene3D" id="2.60.40.1570">
    <property type="entry name" value="Dr adhesin"/>
    <property type="match status" value="1"/>
</dbReference>